<evidence type="ECO:0000259" key="2">
    <source>
        <dbReference type="Pfam" id="PF13635"/>
    </source>
</evidence>
<dbReference type="InterPro" id="IPR027417">
    <property type="entry name" value="P-loop_NTPase"/>
</dbReference>
<reference evidence="3 4" key="1">
    <citation type="submission" date="2020-08" db="EMBL/GenBank/DDBJ databases">
        <title>Acidobacteriota in marine sediments use diverse sulfur dissimilation pathways.</title>
        <authorList>
            <person name="Wasmund K."/>
        </authorList>
    </citation>
    <scope>NUCLEOTIDE SEQUENCE [LARGE SCALE GENOMIC DNA]</scope>
    <source>
        <strain evidence="3">MAG AM4</strain>
    </source>
</reference>
<keyword evidence="3" id="KW-0067">ATP-binding</keyword>
<dbReference type="InterPro" id="IPR025420">
    <property type="entry name" value="DUF4143"/>
</dbReference>
<protein>
    <submittedName>
        <fullName evidence="3">ATP-binding protein</fullName>
    </submittedName>
</protein>
<dbReference type="EMBL" id="JACXWD010000086">
    <property type="protein sequence ID" value="MBD3869421.1"/>
    <property type="molecule type" value="Genomic_DNA"/>
</dbReference>
<dbReference type="InterPro" id="IPR041682">
    <property type="entry name" value="AAA_14"/>
</dbReference>
<dbReference type="SUPFAM" id="SSF52540">
    <property type="entry name" value="P-loop containing nucleoside triphosphate hydrolases"/>
    <property type="match status" value="1"/>
</dbReference>
<dbReference type="Proteomes" id="UP000648239">
    <property type="component" value="Unassembled WGS sequence"/>
</dbReference>
<accession>A0A8J7C3Q4</accession>
<evidence type="ECO:0000313" key="3">
    <source>
        <dbReference type="EMBL" id="MBD3869421.1"/>
    </source>
</evidence>
<dbReference type="Pfam" id="PF13635">
    <property type="entry name" value="DUF4143"/>
    <property type="match status" value="1"/>
</dbReference>
<dbReference type="PANTHER" id="PTHR33295:SF7">
    <property type="entry name" value="ATPASE"/>
    <property type="match status" value="1"/>
</dbReference>
<dbReference type="AlphaFoldDB" id="A0A8J7C3Q4"/>
<dbReference type="Pfam" id="PF13173">
    <property type="entry name" value="AAA_14"/>
    <property type="match status" value="1"/>
</dbReference>
<organism evidence="3 4">
    <name type="scientific">Candidatus Polarisedimenticola svalbardensis</name>
    <dbReference type="NCBI Taxonomy" id="2886004"/>
    <lineage>
        <taxon>Bacteria</taxon>
        <taxon>Pseudomonadati</taxon>
        <taxon>Acidobacteriota</taxon>
        <taxon>Candidatus Polarisedimenticolia</taxon>
        <taxon>Candidatus Polarisedimenticolales</taxon>
        <taxon>Candidatus Polarisedimenticolaceae</taxon>
        <taxon>Candidatus Polarisedimenticola</taxon>
    </lineage>
</organism>
<dbReference type="GO" id="GO:0005524">
    <property type="term" value="F:ATP binding"/>
    <property type="evidence" value="ECO:0007669"/>
    <property type="project" value="UniProtKB-KW"/>
</dbReference>
<evidence type="ECO:0000259" key="1">
    <source>
        <dbReference type="Pfam" id="PF13173"/>
    </source>
</evidence>
<proteinExistence type="predicted"/>
<dbReference type="PANTHER" id="PTHR33295">
    <property type="entry name" value="ATPASE"/>
    <property type="match status" value="1"/>
</dbReference>
<evidence type="ECO:0000313" key="4">
    <source>
        <dbReference type="Proteomes" id="UP000648239"/>
    </source>
</evidence>
<keyword evidence="3" id="KW-0547">Nucleotide-binding</keyword>
<gene>
    <name evidence="3" type="ORF">IFK94_14970</name>
</gene>
<comment type="caution">
    <text evidence="3">The sequence shown here is derived from an EMBL/GenBank/DDBJ whole genome shotgun (WGS) entry which is preliminary data.</text>
</comment>
<name>A0A8J7C3Q4_9BACT</name>
<sequence length="434" mass="48675">MKRLISSQLQDWADSPRRKPLIVRGARQVGKTHSILALGEQRFDELAVLDLERDRSRHRIFDKDLDAGRILSELRIVLDRKIEPGRSLLFFDEIQSCPRAIMALRYLYEEMPDLHVVAAGSLLDFALADISFPVGRVQFLEMHPLAFVEYLWAIGRDQAAEVVLSPPGPVAGAVHDSLLDDLRNYFFVGGMPEAVLAYSSKRSIPDAREVHRELCESYRQDFAKYAPRADPYCLDAVFAGTARNVGRQIKYTNLAEGHPGPTVKRAFDLLNRARVVTRVPAASPSGLPLGASASARRFKALMVDIGLMQHLRGLPIDLEYRKADLLHLHEGDMAEQFVGQEMLVSQGPDLFYWARQARNSTAEVDYLAVIGDAIVPVEVKSGPSGRLRSMHLLLDTYPNCNKGYVFSTAPFAELPDQKLTFLPLYHAFRGTRVH</sequence>
<feature type="domain" description="DUF4143" evidence="2">
    <location>
        <begin position="220"/>
        <end position="382"/>
    </location>
</feature>
<feature type="domain" description="AAA" evidence="1">
    <location>
        <begin position="18"/>
        <end position="151"/>
    </location>
</feature>